<feature type="region of interest" description="Disordered" evidence="1">
    <location>
        <begin position="32"/>
        <end position="180"/>
    </location>
</feature>
<dbReference type="AlphaFoldDB" id="A0A4U5MML6"/>
<reference evidence="3 4" key="2">
    <citation type="journal article" date="2019" name="G3 (Bethesda)">
        <title>Hybrid Assembly of the Genome of the Entomopathogenic Nematode Steinernema carpocapsae Identifies the X-Chromosome.</title>
        <authorList>
            <person name="Serra L."/>
            <person name="Macchietto M."/>
            <person name="Macias-Munoz A."/>
            <person name="McGill C.J."/>
            <person name="Rodriguez I.M."/>
            <person name="Rodriguez B."/>
            <person name="Murad R."/>
            <person name="Mortazavi A."/>
        </authorList>
    </citation>
    <scope>NUCLEOTIDE SEQUENCE [LARGE SCALE GENOMIC DNA]</scope>
    <source>
        <strain evidence="3 4">ALL</strain>
    </source>
</reference>
<feature type="compositionally biased region" description="Basic and acidic residues" evidence="1">
    <location>
        <begin position="140"/>
        <end position="180"/>
    </location>
</feature>
<feature type="compositionally biased region" description="Basic residues" evidence="1">
    <location>
        <begin position="119"/>
        <end position="139"/>
    </location>
</feature>
<keyword evidence="4" id="KW-1185">Reference proteome</keyword>
<evidence type="ECO:0000313" key="3">
    <source>
        <dbReference type="EMBL" id="TKR70766.1"/>
    </source>
</evidence>
<evidence type="ECO:0000313" key="4">
    <source>
        <dbReference type="Proteomes" id="UP000298663"/>
    </source>
</evidence>
<protein>
    <submittedName>
        <fullName evidence="3">Uncharacterized protein</fullName>
    </submittedName>
</protein>
<reference evidence="3 4" key="1">
    <citation type="journal article" date="2015" name="Genome Biol.">
        <title>Comparative genomics of Steinernema reveals deeply conserved gene regulatory networks.</title>
        <authorList>
            <person name="Dillman A.R."/>
            <person name="Macchietto M."/>
            <person name="Porter C.F."/>
            <person name="Rogers A."/>
            <person name="Williams B."/>
            <person name="Antoshechkin I."/>
            <person name="Lee M.M."/>
            <person name="Goodwin Z."/>
            <person name="Lu X."/>
            <person name="Lewis E.E."/>
            <person name="Goodrich-Blair H."/>
            <person name="Stock S.P."/>
            <person name="Adams B.J."/>
            <person name="Sternberg P.W."/>
            <person name="Mortazavi A."/>
        </authorList>
    </citation>
    <scope>NUCLEOTIDE SEQUENCE [LARGE SCALE GENOMIC DNA]</scope>
    <source>
        <strain evidence="3 4">ALL</strain>
    </source>
</reference>
<feature type="compositionally biased region" description="Basic and acidic residues" evidence="1">
    <location>
        <begin position="70"/>
        <end position="85"/>
    </location>
</feature>
<evidence type="ECO:0000256" key="1">
    <source>
        <dbReference type="SAM" id="MobiDB-lite"/>
    </source>
</evidence>
<organism evidence="3 4">
    <name type="scientific">Steinernema carpocapsae</name>
    <name type="common">Entomopathogenic nematode</name>
    <dbReference type="NCBI Taxonomy" id="34508"/>
    <lineage>
        <taxon>Eukaryota</taxon>
        <taxon>Metazoa</taxon>
        <taxon>Ecdysozoa</taxon>
        <taxon>Nematoda</taxon>
        <taxon>Chromadorea</taxon>
        <taxon>Rhabditida</taxon>
        <taxon>Tylenchina</taxon>
        <taxon>Panagrolaimomorpha</taxon>
        <taxon>Strongyloidoidea</taxon>
        <taxon>Steinernematidae</taxon>
        <taxon>Steinernema</taxon>
    </lineage>
</organism>
<dbReference type="EMBL" id="AZBU02000007">
    <property type="protein sequence ID" value="TKR70766.1"/>
    <property type="molecule type" value="Genomic_DNA"/>
</dbReference>
<accession>A0A4U5MML6</accession>
<name>A0A4U5MML6_STECR</name>
<keyword evidence="2" id="KW-1133">Transmembrane helix</keyword>
<feature type="compositionally biased region" description="Polar residues" evidence="1">
    <location>
        <begin position="59"/>
        <end position="68"/>
    </location>
</feature>
<keyword evidence="2" id="KW-0472">Membrane</keyword>
<comment type="caution">
    <text evidence="3">The sequence shown here is derived from an EMBL/GenBank/DDBJ whole genome shotgun (WGS) entry which is preliminary data.</text>
</comment>
<keyword evidence="2" id="KW-0812">Transmembrane</keyword>
<proteinExistence type="predicted"/>
<dbReference type="Proteomes" id="UP000298663">
    <property type="component" value="Unassembled WGS sequence"/>
</dbReference>
<evidence type="ECO:0000256" key="2">
    <source>
        <dbReference type="SAM" id="Phobius"/>
    </source>
</evidence>
<gene>
    <name evidence="3" type="ORF">L596_022747</name>
</gene>
<feature type="transmembrane region" description="Helical" evidence="2">
    <location>
        <begin position="6"/>
        <end position="28"/>
    </location>
</feature>
<sequence>MTELPFEASIFVCWTSLVAFVLPTALLICGKKKAPPAAASKSGGKSTPAVPSAPGSGAQPDSNATSKQGADLKPKQLPQTDKEAQIAKGQKRGSGDYPTMDDVVSDWSSSEEGSDGKKKEKKPKDGKKKGGKKKGGKKKSKDDRDSGKSKQGDADKEKTEGGEKSDAKTGGDKSDVKSAA</sequence>
<dbReference type="OrthoDB" id="5875736at2759"/>
<feature type="compositionally biased region" description="Low complexity" evidence="1">
    <location>
        <begin position="35"/>
        <end position="49"/>
    </location>
</feature>